<gene>
    <name evidence="3" type="ORF">AKL17_4193</name>
</gene>
<keyword evidence="4" id="KW-1185">Reference proteome</keyword>
<name>A0A159Z9B3_9RHOB</name>
<dbReference type="PATRIC" id="fig|1335048.3.peg.4361"/>
<sequence>MTDATRPETPPDLPPAALRALAEAEERRRAADSAPALPPELGGRAGPEPVRYGDWEKKGIAIDF</sequence>
<dbReference type="EMBL" id="CP012661">
    <property type="protein sequence ID" value="AMY71408.1"/>
    <property type="molecule type" value="Genomic_DNA"/>
</dbReference>
<feature type="region of interest" description="Disordered" evidence="2">
    <location>
        <begin position="22"/>
        <end position="52"/>
    </location>
</feature>
<dbReference type="Proteomes" id="UP000076128">
    <property type="component" value="Chromosome"/>
</dbReference>
<evidence type="ECO:0008006" key="5">
    <source>
        <dbReference type="Google" id="ProtNLM"/>
    </source>
</evidence>
<accession>A0A159Z9B3</accession>
<comment type="similarity">
    <text evidence="1">Belongs to the SDHAF4 family.</text>
</comment>
<feature type="compositionally biased region" description="Basic and acidic residues" evidence="2">
    <location>
        <begin position="22"/>
        <end position="31"/>
    </location>
</feature>
<dbReference type="KEGG" id="daa:AKL17_4193"/>
<evidence type="ECO:0000256" key="2">
    <source>
        <dbReference type="SAM" id="MobiDB-lite"/>
    </source>
</evidence>
<organism evidence="3 4">
    <name type="scientific">Frigidibacter mobilis</name>
    <dbReference type="NCBI Taxonomy" id="1335048"/>
    <lineage>
        <taxon>Bacteria</taxon>
        <taxon>Pseudomonadati</taxon>
        <taxon>Pseudomonadota</taxon>
        <taxon>Alphaproteobacteria</taxon>
        <taxon>Rhodobacterales</taxon>
        <taxon>Paracoccaceae</taxon>
        <taxon>Frigidibacter</taxon>
    </lineage>
</organism>
<evidence type="ECO:0000313" key="4">
    <source>
        <dbReference type="Proteomes" id="UP000076128"/>
    </source>
</evidence>
<dbReference type="Pfam" id="PF07896">
    <property type="entry name" value="DUF1674"/>
    <property type="match status" value="1"/>
</dbReference>
<dbReference type="AlphaFoldDB" id="A0A159Z9B3"/>
<dbReference type="STRING" id="1335048.AKL17_4193"/>
<evidence type="ECO:0000256" key="1">
    <source>
        <dbReference type="ARBA" id="ARBA00005701"/>
    </source>
</evidence>
<evidence type="ECO:0000313" key="3">
    <source>
        <dbReference type="EMBL" id="AMY71408.1"/>
    </source>
</evidence>
<dbReference type="InterPro" id="IPR012875">
    <property type="entry name" value="SDHF4"/>
</dbReference>
<dbReference type="RefSeq" id="WP_066816894.1">
    <property type="nucleotide sequence ID" value="NZ_CP012661.1"/>
</dbReference>
<proteinExistence type="inferred from homology"/>
<protein>
    <recommendedName>
        <fullName evidence="5">DUF1674 domain-containing protein</fullName>
    </recommendedName>
</protein>
<reference evidence="3 4" key="1">
    <citation type="submission" date="2015-09" db="EMBL/GenBank/DDBJ databases">
        <title>Complete genome sequence of Defluviimonas alba cai42t isolated from an oilfield in Xinjiang.</title>
        <authorList>
            <person name="Geng S."/>
            <person name="Pan X."/>
            <person name="Wu X."/>
        </authorList>
    </citation>
    <scope>NUCLEOTIDE SEQUENCE [LARGE SCALE GENOMIC DNA]</scope>
    <source>
        <strain evidence="4">cai42</strain>
    </source>
</reference>